<evidence type="ECO:0000313" key="3">
    <source>
        <dbReference type="EMBL" id="VDK56897.1"/>
    </source>
</evidence>
<gene>
    <name evidence="3" type="ORF">CGOC_LOCUS3799</name>
</gene>
<proteinExistence type="predicted"/>
<evidence type="ECO:0000313" key="4">
    <source>
        <dbReference type="Proteomes" id="UP000271889"/>
    </source>
</evidence>
<dbReference type="InterPro" id="IPR055204">
    <property type="entry name" value="HNRNPL_RRM"/>
</dbReference>
<protein>
    <recommendedName>
        <fullName evidence="2">Heterogeneous nuclear ribonucleoprotein L RRM domain-containing protein</fullName>
    </recommendedName>
</protein>
<feature type="domain" description="Heterogeneous nuclear ribonucleoprotein L RRM" evidence="2">
    <location>
        <begin position="1"/>
        <end position="37"/>
    </location>
</feature>
<reference evidence="3 4" key="1">
    <citation type="submission" date="2018-11" db="EMBL/GenBank/DDBJ databases">
        <authorList>
            <consortium name="Pathogen Informatics"/>
        </authorList>
    </citation>
    <scope>NUCLEOTIDE SEQUENCE [LARGE SCALE GENOMIC DNA]</scope>
</reference>
<dbReference type="Pfam" id="PF22976">
    <property type="entry name" value="RRM_10"/>
    <property type="match status" value="1"/>
</dbReference>
<dbReference type="OrthoDB" id="302770at2759"/>
<name>A0A3P6RCW4_CYLGO</name>
<dbReference type="AlphaFoldDB" id="A0A3P6RCW4"/>
<dbReference type="EMBL" id="UYRV01009796">
    <property type="protein sequence ID" value="VDK56897.1"/>
    <property type="molecule type" value="Genomic_DNA"/>
</dbReference>
<keyword evidence="4" id="KW-1185">Reference proteome</keyword>
<evidence type="ECO:0000259" key="2">
    <source>
        <dbReference type="Pfam" id="PF22976"/>
    </source>
</evidence>
<sequence length="92" mass="9780">METVEQANEALALVNHTPVVSPLGKTPYIVKLAYATPSRRHGDATEEGGGDGTTHPPRAVSGTVIGEGEVVTEDHIKNTRRDSRDAYVVPST</sequence>
<dbReference type="Gene3D" id="3.30.70.330">
    <property type="match status" value="1"/>
</dbReference>
<organism evidence="3 4">
    <name type="scientific">Cylicostephanus goldi</name>
    <name type="common">Nematode worm</name>
    <dbReference type="NCBI Taxonomy" id="71465"/>
    <lineage>
        <taxon>Eukaryota</taxon>
        <taxon>Metazoa</taxon>
        <taxon>Ecdysozoa</taxon>
        <taxon>Nematoda</taxon>
        <taxon>Chromadorea</taxon>
        <taxon>Rhabditida</taxon>
        <taxon>Rhabditina</taxon>
        <taxon>Rhabditomorpha</taxon>
        <taxon>Strongyloidea</taxon>
        <taxon>Strongylidae</taxon>
        <taxon>Cylicostephanus</taxon>
    </lineage>
</organism>
<dbReference type="Proteomes" id="UP000271889">
    <property type="component" value="Unassembled WGS sequence"/>
</dbReference>
<evidence type="ECO:0000256" key="1">
    <source>
        <dbReference type="SAM" id="MobiDB-lite"/>
    </source>
</evidence>
<feature type="region of interest" description="Disordered" evidence="1">
    <location>
        <begin position="37"/>
        <end position="67"/>
    </location>
</feature>
<dbReference type="InterPro" id="IPR012677">
    <property type="entry name" value="Nucleotide-bd_a/b_plait_sf"/>
</dbReference>
<accession>A0A3P6RCW4</accession>